<comment type="caution">
    <text evidence="1">The sequence shown here is derived from an EMBL/GenBank/DDBJ whole genome shotgun (WGS) entry which is preliminary data.</text>
</comment>
<dbReference type="AlphaFoldDB" id="A0A4C1YSE6"/>
<organism evidence="1 2">
    <name type="scientific">Eumeta variegata</name>
    <name type="common">Bagworm moth</name>
    <name type="synonym">Eumeta japonica</name>
    <dbReference type="NCBI Taxonomy" id="151549"/>
    <lineage>
        <taxon>Eukaryota</taxon>
        <taxon>Metazoa</taxon>
        <taxon>Ecdysozoa</taxon>
        <taxon>Arthropoda</taxon>
        <taxon>Hexapoda</taxon>
        <taxon>Insecta</taxon>
        <taxon>Pterygota</taxon>
        <taxon>Neoptera</taxon>
        <taxon>Endopterygota</taxon>
        <taxon>Lepidoptera</taxon>
        <taxon>Glossata</taxon>
        <taxon>Ditrysia</taxon>
        <taxon>Tineoidea</taxon>
        <taxon>Psychidae</taxon>
        <taxon>Oiketicinae</taxon>
        <taxon>Eumeta</taxon>
    </lineage>
</organism>
<evidence type="ECO:0000313" key="1">
    <source>
        <dbReference type="EMBL" id="GBP78110.1"/>
    </source>
</evidence>
<proteinExistence type="predicted"/>
<accession>A0A4C1YSE6</accession>
<reference evidence="1 2" key="1">
    <citation type="journal article" date="2019" name="Commun. Biol.">
        <title>The bagworm genome reveals a unique fibroin gene that provides high tensile strength.</title>
        <authorList>
            <person name="Kono N."/>
            <person name="Nakamura H."/>
            <person name="Ohtoshi R."/>
            <person name="Tomita M."/>
            <person name="Numata K."/>
            <person name="Arakawa K."/>
        </authorList>
    </citation>
    <scope>NUCLEOTIDE SEQUENCE [LARGE SCALE GENOMIC DNA]</scope>
</reference>
<dbReference type="Proteomes" id="UP000299102">
    <property type="component" value="Unassembled WGS sequence"/>
</dbReference>
<protein>
    <submittedName>
        <fullName evidence="1">Uncharacterized protein</fullName>
    </submittedName>
</protein>
<name>A0A4C1YSE6_EUMVA</name>
<dbReference type="EMBL" id="BGZK01001357">
    <property type="protein sequence ID" value="GBP78110.1"/>
    <property type="molecule type" value="Genomic_DNA"/>
</dbReference>
<gene>
    <name evidence="1" type="ORF">EVAR_53555_1</name>
</gene>
<sequence>MLLLRIAPPCAHPPPHASSYIVLRALPKLIECPPPRKASPCRRPRTPPVRRGRRSIAACRFGPVVLVVFEDSNV</sequence>
<evidence type="ECO:0000313" key="2">
    <source>
        <dbReference type="Proteomes" id="UP000299102"/>
    </source>
</evidence>
<keyword evidence="2" id="KW-1185">Reference proteome</keyword>